<evidence type="ECO:0000256" key="9">
    <source>
        <dbReference type="ARBA" id="ARBA00022857"/>
    </source>
</evidence>
<feature type="binding site" evidence="16">
    <location>
        <position position="172"/>
    </location>
    <ligand>
        <name>substrate</name>
    </ligand>
</feature>
<dbReference type="PROSITE" id="PS51747">
    <property type="entry name" value="CYT_DCMP_DEAMINASES_2"/>
    <property type="match status" value="1"/>
</dbReference>
<dbReference type="AlphaFoldDB" id="F1YGD7"/>
<gene>
    <name evidence="19" type="ORF">SCNU_04471</name>
</gene>
<feature type="active site" description="Proton donor" evidence="15">
    <location>
        <position position="56"/>
    </location>
</feature>
<dbReference type="InterPro" id="IPR004794">
    <property type="entry name" value="Eubact_RibD"/>
</dbReference>
<dbReference type="Gene3D" id="3.40.140.10">
    <property type="entry name" value="Cytidine Deaminase, domain 2"/>
    <property type="match status" value="1"/>
</dbReference>
<evidence type="ECO:0000256" key="11">
    <source>
        <dbReference type="ARBA" id="ARBA00023268"/>
    </source>
</evidence>
<organism evidence="19 20">
    <name type="scientific">Gordonia neofelifaecis NRRL B-59395</name>
    <dbReference type="NCBI Taxonomy" id="644548"/>
    <lineage>
        <taxon>Bacteria</taxon>
        <taxon>Bacillati</taxon>
        <taxon>Actinomycetota</taxon>
        <taxon>Actinomycetes</taxon>
        <taxon>Mycobacteriales</taxon>
        <taxon>Gordoniaceae</taxon>
        <taxon>Gordonia</taxon>
    </lineage>
</organism>
<dbReference type="Pfam" id="PF00383">
    <property type="entry name" value="dCMP_cyt_deam_1"/>
    <property type="match status" value="1"/>
</dbReference>
<keyword evidence="7 14" id="KW-0479">Metal-binding</keyword>
<dbReference type="PANTHER" id="PTHR38011:SF7">
    <property type="entry name" value="2,5-DIAMINO-6-RIBOSYLAMINO-4(3H)-PYRIMIDINONE 5'-PHOSPHATE REDUCTASE"/>
    <property type="match status" value="1"/>
</dbReference>
<evidence type="ECO:0000256" key="13">
    <source>
        <dbReference type="ARBA" id="ARBA00049886"/>
    </source>
</evidence>
<proteinExistence type="inferred from homology"/>
<evidence type="ECO:0000256" key="16">
    <source>
        <dbReference type="PIRSR" id="PIRSR006769-2"/>
    </source>
</evidence>
<dbReference type="Pfam" id="PF01872">
    <property type="entry name" value="RibD_C"/>
    <property type="match status" value="1"/>
</dbReference>
<comment type="similarity">
    <text evidence="4 14">In the N-terminal section; belongs to the cytidine and deoxycytidylate deaminase family.</text>
</comment>
<dbReference type="EC" id="3.5.4.26" evidence="14"/>
<evidence type="ECO:0000256" key="6">
    <source>
        <dbReference type="ARBA" id="ARBA00022619"/>
    </source>
</evidence>
<dbReference type="InterPro" id="IPR016193">
    <property type="entry name" value="Cytidine_deaminase-like"/>
</dbReference>
<feature type="binding site" evidence="16">
    <location>
        <position position="188"/>
    </location>
    <ligand>
        <name>substrate</name>
    </ligand>
</feature>
<dbReference type="UniPathway" id="UPA00275">
    <property type="reaction ID" value="UER00401"/>
</dbReference>
<sequence>MTDTAIVAAMRRAIAESEAAQGFTTPNPPVGAVVLDADGEIAGVGRTQPPGGPHAEVMALRAAGERARGGTAVVTLEPCDHTGRTGPCTQALLSAGIADVHFAVADPNPDAAGGAQTLRAAGVDVHPGVLESEARSGPLKYWLFRQKTGRPFVTAKIAATADGRIAAPDGSSQWITGPQAREHAHEVRGRLDAIVVGTGTVLVDDPSLTARRPDGRLLDHQPTRVVLGLREVPAAARVRDGSAPFVHVASRDPRAVVDALPDALHVLVEGGPEVIGAFLAAGLVDEIHAYLAPTILGAGRAAVSDESVATLAQAHRFRRSGLLELGEDILLILEPRRSV</sequence>
<evidence type="ECO:0000259" key="18">
    <source>
        <dbReference type="PROSITE" id="PS51747"/>
    </source>
</evidence>
<protein>
    <recommendedName>
        <fullName evidence="14">Riboflavin biosynthesis protein RibD</fullName>
    </recommendedName>
    <domain>
        <recommendedName>
            <fullName evidence="14">Diaminohydroxyphosphoribosylaminopyrimidine deaminase</fullName>
            <shortName evidence="14">DRAP deaminase</shortName>
            <ecNumber evidence="14">3.5.4.26</ecNumber>
        </recommendedName>
        <alternativeName>
            <fullName evidence="14">Riboflavin-specific deaminase</fullName>
        </alternativeName>
    </domain>
    <domain>
        <recommendedName>
            <fullName evidence="14">5-amino-6-(5-phosphoribosylamino)uracil reductase</fullName>
            <ecNumber evidence="14">1.1.1.193</ecNumber>
        </recommendedName>
        <alternativeName>
            <fullName evidence="14">HTP reductase</fullName>
        </alternativeName>
    </domain>
</protein>
<dbReference type="PANTHER" id="PTHR38011">
    <property type="entry name" value="DIHYDROFOLATE REDUCTASE FAMILY PROTEIN (AFU_ORTHOLOGUE AFUA_8G06820)"/>
    <property type="match status" value="1"/>
</dbReference>
<comment type="pathway">
    <text evidence="3 14">Cofactor biosynthesis; riboflavin biosynthesis; 5-amino-6-(D-ribitylamino)uracil from GTP: step 3/4.</text>
</comment>
<evidence type="ECO:0000313" key="20">
    <source>
        <dbReference type="Proteomes" id="UP000035065"/>
    </source>
</evidence>
<evidence type="ECO:0000256" key="14">
    <source>
        <dbReference type="PIRNR" id="PIRNR006769"/>
    </source>
</evidence>
<keyword evidence="6 14" id="KW-0686">Riboflavin biosynthesis</keyword>
<comment type="caution">
    <text evidence="19">The sequence shown here is derived from an EMBL/GenBank/DDBJ whole genome shotgun (WGS) entry which is preliminary data.</text>
</comment>
<dbReference type="GO" id="GO:0008835">
    <property type="term" value="F:diaminohydroxyphosphoribosylaminopyrimidine deaminase activity"/>
    <property type="evidence" value="ECO:0007669"/>
    <property type="project" value="UniProtKB-EC"/>
</dbReference>
<dbReference type="InterPro" id="IPR002125">
    <property type="entry name" value="CMP_dCMP_dom"/>
</dbReference>
<evidence type="ECO:0000256" key="12">
    <source>
        <dbReference type="ARBA" id="ARBA00049861"/>
    </source>
</evidence>
<feature type="binding site" evidence="16">
    <location>
        <begin position="271"/>
        <end position="277"/>
    </location>
    <ligand>
        <name>NADP(+)</name>
        <dbReference type="ChEBI" id="CHEBI:58349"/>
    </ligand>
</feature>
<dbReference type="GO" id="GO:0009231">
    <property type="term" value="P:riboflavin biosynthetic process"/>
    <property type="evidence" value="ECO:0007669"/>
    <property type="project" value="UniProtKB-UniPathway"/>
</dbReference>
<feature type="binding site" evidence="17">
    <location>
        <position position="79"/>
    </location>
    <ligand>
        <name>Zn(2+)</name>
        <dbReference type="ChEBI" id="CHEBI:29105"/>
        <note>catalytic</note>
    </ligand>
</feature>
<keyword evidence="9 14" id="KW-0521">NADP</keyword>
<dbReference type="PROSITE" id="PS00903">
    <property type="entry name" value="CYT_DCMP_DEAMINASES_1"/>
    <property type="match status" value="1"/>
</dbReference>
<keyword evidence="10 14" id="KW-0560">Oxidoreductase</keyword>
<dbReference type="InterPro" id="IPR002734">
    <property type="entry name" value="RibDG_C"/>
</dbReference>
<feature type="binding site" evidence="17">
    <location>
        <position position="54"/>
    </location>
    <ligand>
        <name>Zn(2+)</name>
        <dbReference type="ChEBI" id="CHEBI:29105"/>
        <note>catalytic</note>
    </ligand>
</feature>
<dbReference type="InterPro" id="IPR016192">
    <property type="entry name" value="APOBEC/CMP_deaminase_Zn-bd"/>
</dbReference>
<evidence type="ECO:0000256" key="5">
    <source>
        <dbReference type="ARBA" id="ARBA00007417"/>
    </source>
</evidence>
<feature type="binding site" evidence="17">
    <location>
        <position position="88"/>
    </location>
    <ligand>
        <name>Zn(2+)</name>
        <dbReference type="ChEBI" id="CHEBI:29105"/>
        <note>catalytic</note>
    </ligand>
</feature>
<evidence type="ECO:0000256" key="1">
    <source>
        <dbReference type="ARBA" id="ARBA00002151"/>
    </source>
</evidence>
<dbReference type="Proteomes" id="UP000035065">
    <property type="component" value="Unassembled WGS sequence"/>
</dbReference>
<dbReference type="InterPro" id="IPR024072">
    <property type="entry name" value="DHFR-like_dom_sf"/>
</dbReference>
<feature type="binding site" evidence="16">
    <location>
        <position position="211"/>
    </location>
    <ligand>
        <name>substrate</name>
    </ligand>
</feature>
<reference evidence="19 20" key="1">
    <citation type="journal article" date="2011" name="J. Bacteriol.">
        <title>Draft Genome Sequence of Gordonia neofelifaecis NRRL B-59395, a Cholesterol-Degrading Actinomycete.</title>
        <authorList>
            <person name="Ge F."/>
            <person name="Li W."/>
            <person name="Chen G."/>
            <person name="Liu Y."/>
            <person name="Zhang G."/>
            <person name="Yong B."/>
            <person name="Wang Q."/>
            <person name="Wang N."/>
            <person name="Huang Z."/>
            <person name="Li W."/>
            <person name="Wang J."/>
            <person name="Wu C."/>
            <person name="Xie Q."/>
            <person name="Liu G."/>
        </authorList>
    </citation>
    <scope>NUCLEOTIDE SEQUENCE [LARGE SCALE GENOMIC DNA]</scope>
    <source>
        <strain evidence="19 20">NRRL B-59395</strain>
    </source>
</reference>
<feature type="binding site" evidence="16">
    <location>
        <position position="200"/>
    </location>
    <ligand>
        <name>NADP(+)</name>
        <dbReference type="ChEBI" id="CHEBI:58349"/>
    </ligand>
</feature>
<comment type="pathway">
    <text evidence="2 14">Cofactor biosynthesis; riboflavin biosynthesis; 5-amino-6-(D-ribitylamino)uracil from GTP: step 2/4.</text>
</comment>
<dbReference type="GO" id="GO:0008703">
    <property type="term" value="F:5-amino-6-(5-phosphoribosylamino)uracil reductase activity"/>
    <property type="evidence" value="ECO:0007669"/>
    <property type="project" value="UniProtKB-EC"/>
</dbReference>
<feature type="binding site" evidence="16">
    <location>
        <position position="174"/>
    </location>
    <ligand>
        <name>NADP(+)</name>
        <dbReference type="ChEBI" id="CHEBI:58349"/>
    </ligand>
</feature>
<comment type="similarity">
    <text evidence="5 14">In the C-terminal section; belongs to the HTP reductase family.</text>
</comment>
<evidence type="ECO:0000313" key="19">
    <source>
        <dbReference type="EMBL" id="EGD56084.1"/>
    </source>
</evidence>
<comment type="catalytic activity">
    <reaction evidence="13 14">
        <text>2,5-diamino-6-hydroxy-4-(5-phosphoribosylamino)-pyrimidine + H2O + H(+) = 5-amino-6-(5-phospho-D-ribosylamino)uracil + NH4(+)</text>
        <dbReference type="Rhea" id="RHEA:21868"/>
        <dbReference type="ChEBI" id="CHEBI:15377"/>
        <dbReference type="ChEBI" id="CHEBI:15378"/>
        <dbReference type="ChEBI" id="CHEBI:28938"/>
        <dbReference type="ChEBI" id="CHEBI:58453"/>
        <dbReference type="ChEBI" id="CHEBI:58614"/>
        <dbReference type="EC" id="3.5.4.26"/>
    </reaction>
</comment>
<dbReference type="SUPFAM" id="SSF53927">
    <property type="entry name" value="Cytidine deaminase-like"/>
    <property type="match status" value="1"/>
</dbReference>
<evidence type="ECO:0000256" key="7">
    <source>
        <dbReference type="ARBA" id="ARBA00022723"/>
    </source>
</evidence>
<dbReference type="PIRSF" id="PIRSF006769">
    <property type="entry name" value="RibD"/>
    <property type="match status" value="1"/>
</dbReference>
<feature type="binding site" evidence="16">
    <location>
        <position position="208"/>
    </location>
    <ligand>
        <name>substrate</name>
    </ligand>
</feature>
<keyword evidence="8 14" id="KW-0862">Zinc</keyword>
<comment type="catalytic activity">
    <reaction evidence="12 14">
        <text>5-amino-6-(5-phospho-D-ribitylamino)uracil + NADP(+) = 5-amino-6-(5-phospho-D-ribosylamino)uracil + NADPH + H(+)</text>
        <dbReference type="Rhea" id="RHEA:17845"/>
        <dbReference type="ChEBI" id="CHEBI:15378"/>
        <dbReference type="ChEBI" id="CHEBI:57783"/>
        <dbReference type="ChEBI" id="CHEBI:58349"/>
        <dbReference type="ChEBI" id="CHEBI:58421"/>
        <dbReference type="ChEBI" id="CHEBI:58453"/>
        <dbReference type="EC" id="1.1.1.193"/>
    </reaction>
</comment>
<name>F1YGD7_9ACTN</name>
<evidence type="ECO:0000256" key="15">
    <source>
        <dbReference type="PIRSR" id="PIRSR006769-1"/>
    </source>
</evidence>
<evidence type="ECO:0000256" key="3">
    <source>
        <dbReference type="ARBA" id="ARBA00004910"/>
    </source>
</evidence>
<dbReference type="SUPFAM" id="SSF53597">
    <property type="entry name" value="Dihydrofolate reductase-like"/>
    <property type="match status" value="1"/>
</dbReference>
<feature type="binding site" evidence="16">
    <location>
        <position position="269"/>
    </location>
    <ligand>
        <name>substrate</name>
    </ligand>
</feature>
<feature type="domain" description="CMP/dCMP-type deaminase" evidence="18">
    <location>
        <begin position="4"/>
        <end position="118"/>
    </location>
</feature>
<dbReference type="Gene3D" id="3.40.430.10">
    <property type="entry name" value="Dihydrofolate Reductase, subunit A"/>
    <property type="match status" value="1"/>
</dbReference>
<comment type="function">
    <text evidence="1 14">Converts 2,5-diamino-6-(ribosylamino)-4(3h)-pyrimidinone 5'-phosphate into 5-amino-6-(ribosylamino)-2,4(1h,3h)-pyrimidinedione 5'-phosphate.</text>
</comment>
<accession>F1YGD7</accession>
<evidence type="ECO:0000256" key="17">
    <source>
        <dbReference type="PIRSR" id="PIRSR006769-3"/>
    </source>
</evidence>
<dbReference type="InterPro" id="IPR050765">
    <property type="entry name" value="Riboflavin_Biosynth_HTPR"/>
</dbReference>
<dbReference type="NCBIfam" id="TIGR00326">
    <property type="entry name" value="eubact_ribD"/>
    <property type="match status" value="1"/>
</dbReference>
<keyword evidence="11" id="KW-0511">Multifunctional enzyme</keyword>
<evidence type="ECO:0000256" key="4">
    <source>
        <dbReference type="ARBA" id="ARBA00005259"/>
    </source>
</evidence>
<evidence type="ECO:0000256" key="10">
    <source>
        <dbReference type="ARBA" id="ARBA00023002"/>
    </source>
</evidence>
<dbReference type="GO" id="GO:0008270">
    <property type="term" value="F:zinc ion binding"/>
    <property type="evidence" value="ECO:0007669"/>
    <property type="project" value="InterPro"/>
</dbReference>
<dbReference type="eggNOG" id="COG0117">
    <property type="taxonomic scope" value="Bacteria"/>
</dbReference>
<dbReference type="EC" id="1.1.1.193" evidence="14"/>
<feature type="binding site" evidence="16">
    <location>
        <position position="204"/>
    </location>
    <ligand>
        <name>NADP(+)</name>
        <dbReference type="ChEBI" id="CHEBI:58349"/>
    </ligand>
</feature>
<evidence type="ECO:0000256" key="8">
    <source>
        <dbReference type="ARBA" id="ARBA00022833"/>
    </source>
</evidence>
<keyword evidence="14" id="KW-0378">Hydrolase</keyword>
<comment type="cofactor">
    <cofactor evidence="14 17">
        <name>Zn(2+)</name>
        <dbReference type="ChEBI" id="CHEBI:29105"/>
    </cofactor>
    <text evidence="14 17">Binds 1 zinc ion.</text>
</comment>
<dbReference type="eggNOG" id="COG1985">
    <property type="taxonomic scope" value="Bacteria"/>
</dbReference>
<dbReference type="EMBL" id="AEUD01000003">
    <property type="protein sequence ID" value="EGD56084.1"/>
    <property type="molecule type" value="Genomic_DNA"/>
</dbReference>
<feature type="binding site" evidence="16">
    <location>
        <position position="158"/>
    </location>
    <ligand>
        <name>NADP(+)</name>
        <dbReference type="ChEBI" id="CHEBI:58349"/>
    </ligand>
</feature>
<dbReference type="STRING" id="644548.SCNU_04471"/>
<dbReference type="CDD" id="cd01284">
    <property type="entry name" value="Riboflavin_deaminase-reductase"/>
    <property type="match status" value="1"/>
</dbReference>
<evidence type="ECO:0000256" key="2">
    <source>
        <dbReference type="ARBA" id="ARBA00004882"/>
    </source>
</evidence>
<keyword evidence="20" id="KW-1185">Reference proteome</keyword>